<dbReference type="PANTHER" id="PTHR30126:SF39">
    <property type="entry name" value="HTH-TYPE TRANSCRIPTIONAL REGULATOR CYSL"/>
    <property type="match status" value="1"/>
</dbReference>
<dbReference type="EMBL" id="MBTF01000038">
    <property type="protein sequence ID" value="OOQ56780.1"/>
    <property type="molecule type" value="Genomic_DNA"/>
</dbReference>
<dbReference type="CDD" id="cd05466">
    <property type="entry name" value="PBP2_LTTR_substrate"/>
    <property type="match status" value="1"/>
</dbReference>
<dbReference type="GO" id="GO:0003700">
    <property type="term" value="F:DNA-binding transcription factor activity"/>
    <property type="evidence" value="ECO:0007669"/>
    <property type="project" value="InterPro"/>
</dbReference>
<dbReference type="OrthoDB" id="646694at2"/>
<dbReference type="SUPFAM" id="SSF53850">
    <property type="entry name" value="Periplasmic binding protein-like II"/>
    <property type="match status" value="1"/>
</dbReference>
<evidence type="ECO:0000313" key="7">
    <source>
        <dbReference type="Proteomes" id="UP000189739"/>
    </source>
</evidence>
<evidence type="ECO:0000256" key="2">
    <source>
        <dbReference type="ARBA" id="ARBA00023015"/>
    </source>
</evidence>
<comment type="caution">
    <text evidence="6">The sequence shown here is derived from an EMBL/GenBank/DDBJ whole genome shotgun (WGS) entry which is preliminary data.</text>
</comment>
<dbReference type="InterPro" id="IPR036388">
    <property type="entry name" value="WH-like_DNA-bd_sf"/>
</dbReference>
<evidence type="ECO:0000256" key="1">
    <source>
        <dbReference type="ARBA" id="ARBA00009437"/>
    </source>
</evidence>
<proteinExistence type="inferred from homology"/>
<keyword evidence="4" id="KW-0804">Transcription</keyword>
<sequence length="306" mass="34655">MLNLEWFRTFKVIYEAGTLSAAAQALFISQPGVSLHLSSLETYTGNRLFDRDTRKMIATERGTMLYNYIIEHMNKLEEAENIFHRRPKSEKSTVSVGMSMEIFQYILEEHVSELPFNLITRFGDHAQLLQELNNGTLDLILTPHKGSQHNLEYTPFTTERIVLICGGKTDTTELNQLLAASDMQAVKDWLTTQVWYTTAADMEHLKGFWSASFNGLPGFRPNYVVPHYGSILRCLSNNKGFAVMPDFMCRQEIAAGLIKLAWAGSPPVENTLYFGKRKVTACADEIKQLEAILSKKRSACTEKVLN</sequence>
<evidence type="ECO:0000256" key="3">
    <source>
        <dbReference type="ARBA" id="ARBA00023125"/>
    </source>
</evidence>
<protein>
    <submittedName>
        <fullName evidence="6">LysR family transcriptional regulator</fullName>
    </submittedName>
</protein>
<dbReference type="InterPro" id="IPR036390">
    <property type="entry name" value="WH_DNA-bd_sf"/>
</dbReference>
<keyword evidence="3" id="KW-0238">DNA-binding</keyword>
<dbReference type="STRING" id="1792845.BC343_17490"/>
<dbReference type="Gene3D" id="3.40.190.290">
    <property type="match status" value="1"/>
</dbReference>
<keyword evidence="2" id="KW-0805">Transcription regulation</keyword>
<dbReference type="GO" id="GO:0000976">
    <property type="term" value="F:transcription cis-regulatory region binding"/>
    <property type="evidence" value="ECO:0007669"/>
    <property type="project" value="TreeGrafter"/>
</dbReference>
<dbReference type="Proteomes" id="UP000189739">
    <property type="component" value="Unassembled WGS sequence"/>
</dbReference>
<comment type="similarity">
    <text evidence="1">Belongs to the LysR transcriptional regulatory family.</text>
</comment>
<dbReference type="InterPro" id="IPR000847">
    <property type="entry name" value="LysR_HTH_N"/>
</dbReference>
<dbReference type="AlphaFoldDB" id="A0A1S9P746"/>
<feature type="domain" description="HTH lysR-type" evidence="5">
    <location>
        <begin position="2"/>
        <end position="59"/>
    </location>
</feature>
<reference evidence="6 7" key="1">
    <citation type="submission" date="2016-07" db="EMBL/GenBank/DDBJ databases">
        <title>Genomic analysis of zinc-resistant bacterium Mucilaginibacter pedocola TBZ30.</title>
        <authorList>
            <person name="Huang J."/>
            <person name="Tang J."/>
        </authorList>
    </citation>
    <scope>NUCLEOTIDE SEQUENCE [LARGE SCALE GENOMIC DNA]</scope>
    <source>
        <strain evidence="6 7">TBZ30</strain>
    </source>
</reference>
<dbReference type="Gene3D" id="1.10.10.10">
    <property type="entry name" value="Winged helix-like DNA-binding domain superfamily/Winged helix DNA-binding domain"/>
    <property type="match status" value="1"/>
</dbReference>
<dbReference type="SUPFAM" id="SSF46785">
    <property type="entry name" value="Winged helix' DNA-binding domain"/>
    <property type="match status" value="1"/>
</dbReference>
<dbReference type="InterPro" id="IPR005119">
    <property type="entry name" value="LysR_subst-bd"/>
</dbReference>
<evidence type="ECO:0000313" key="6">
    <source>
        <dbReference type="EMBL" id="OOQ56780.1"/>
    </source>
</evidence>
<dbReference type="PRINTS" id="PR00039">
    <property type="entry name" value="HTHLYSR"/>
</dbReference>
<name>A0A1S9P746_9SPHI</name>
<dbReference type="Pfam" id="PF03466">
    <property type="entry name" value="LysR_substrate"/>
    <property type="match status" value="1"/>
</dbReference>
<dbReference type="Pfam" id="PF00126">
    <property type="entry name" value="HTH_1"/>
    <property type="match status" value="1"/>
</dbReference>
<dbReference type="PROSITE" id="PS50931">
    <property type="entry name" value="HTH_LYSR"/>
    <property type="match status" value="1"/>
</dbReference>
<organism evidence="6 7">
    <name type="scientific">Mucilaginibacter pedocola</name>
    <dbReference type="NCBI Taxonomy" id="1792845"/>
    <lineage>
        <taxon>Bacteria</taxon>
        <taxon>Pseudomonadati</taxon>
        <taxon>Bacteroidota</taxon>
        <taxon>Sphingobacteriia</taxon>
        <taxon>Sphingobacteriales</taxon>
        <taxon>Sphingobacteriaceae</taxon>
        <taxon>Mucilaginibacter</taxon>
    </lineage>
</organism>
<dbReference type="RefSeq" id="WP_078351194.1">
    <property type="nucleotide sequence ID" value="NZ_MBTF01000038.1"/>
</dbReference>
<gene>
    <name evidence="6" type="ORF">BC343_17490</name>
</gene>
<keyword evidence="7" id="KW-1185">Reference proteome</keyword>
<accession>A0A1S9P746</accession>
<evidence type="ECO:0000256" key="4">
    <source>
        <dbReference type="ARBA" id="ARBA00023163"/>
    </source>
</evidence>
<dbReference type="PANTHER" id="PTHR30126">
    <property type="entry name" value="HTH-TYPE TRANSCRIPTIONAL REGULATOR"/>
    <property type="match status" value="1"/>
</dbReference>
<evidence type="ECO:0000259" key="5">
    <source>
        <dbReference type="PROSITE" id="PS50931"/>
    </source>
</evidence>